<evidence type="ECO:0000313" key="3">
    <source>
        <dbReference type="Proteomes" id="UP000600101"/>
    </source>
</evidence>
<protein>
    <submittedName>
        <fullName evidence="2">Uncharacterized protein</fullName>
    </submittedName>
</protein>
<dbReference type="RefSeq" id="WP_186768684.1">
    <property type="nucleotide sequence ID" value="NZ_JACOMF010000001.1"/>
</dbReference>
<evidence type="ECO:0000256" key="1">
    <source>
        <dbReference type="SAM" id="MobiDB-lite"/>
    </source>
</evidence>
<proteinExistence type="predicted"/>
<feature type="region of interest" description="Disordered" evidence="1">
    <location>
        <begin position="37"/>
        <end position="65"/>
    </location>
</feature>
<organism evidence="2 3">
    <name type="scientific">Siccirubricoccus deserti</name>
    <dbReference type="NCBI Taxonomy" id="2013562"/>
    <lineage>
        <taxon>Bacteria</taxon>
        <taxon>Pseudomonadati</taxon>
        <taxon>Pseudomonadota</taxon>
        <taxon>Alphaproteobacteria</taxon>
        <taxon>Acetobacterales</taxon>
        <taxon>Roseomonadaceae</taxon>
        <taxon>Siccirubricoccus</taxon>
    </lineage>
</organism>
<sequence length="65" mass="7018">MLRKLLIRAATPCRASAAGARALRRMQDCGCRHVPVTEGERLPGNMSQDNSGAAEQNRQEAEGIP</sequence>
<comment type="caution">
    <text evidence="2">The sequence shown here is derived from an EMBL/GenBank/DDBJ whole genome shotgun (WGS) entry which is preliminary data.</text>
</comment>
<keyword evidence="3" id="KW-1185">Reference proteome</keyword>
<feature type="compositionally biased region" description="Polar residues" evidence="1">
    <location>
        <begin position="45"/>
        <end position="56"/>
    </location>
</feature>
<evidence type="ECO:0000313" key="2">
    <source>
        <dbReference type="EMBL" id="MBC4013923.1"/>
    </source>
</evidence>
<dbReference type="Proteomes" id="UP000600101">
    <property type="component" value="Unassembled WGS sequence"/>
</dbReference>
<name>A0A9X0QVZ2_9PROT</name>
<reference evidence="2" key="1">
    <citation type="submission" date="2020-08" db="EMBL/GenBank/DDBJ databases">
        <authorList>
            <person name="Hu Y."/>
            <person name="Nguyen S.V."/>
            <person name="Li F."/>
            <person name="Fanning S."/>
        </authorList>
    </citation>
    <scope>NUCLEOTIDE SEQUENCE</scope>
    <source>
        <strain evidence="2">SYSU D8009</strain>
    </source>
</reference>
<accession>A0A9X0QVZ2</accession>
<dbReference type="EMBL" id="JACOMF010000001">
    <property type="protein sequence ID" value="MBC4013923.1"/>
    <property type="molecule type" value="Genomic_DNA"/>
</dbReference>
<gene>
    <name evidence="2" type="ORF">H7965_01195</name>
</gene>
<dbReference type="AlphaFoldDB" id="A0A9X0QVZ2"/>